<evidence type="ECO:0000313" key="2">
    <source>
        <dbReference type="Proteomes" id="UP000290288"/>
    </source>
</evidence>
<dbReference type="AlphaFoldDB" id="A0A4Q2DGA2"/>
<proteinExistence type="predicted"/>
<accession>A0A4Q2DGA2</accession>
<sequence length="140" mass="16453">MSPSSNYVNISRPYKLKEDGFNWADYRARTMDHLKGKGLRSHLNGRVTKPVELVERWSEPLNKAFFYKPTDLTFDEPLEIEEVEKFEQLATEYDRKEGLGSHILNNTIPMSVYREIRHLPTLAAKWEVLQNMFEHRGNVV</sequence>
<evidence type="ECO:0000313" key="1">
    <source>
        <dbReference type="EMBL" id="RXW17545.1"/>
    </source>
</evidence>
<dbReference type="EMBL" id="SDEE01000332">
    <property type="protein sequence ID" value="RXW17545.1"/>
    <property type="molecule type" value="Genomic_DNA"/>
</dbReference>
<organism evidence="1 2">
    <name type="scientific">Candolleomyces aberdarensis</name>
    <dbReference type="NCBI Taxonomy" id="2316362"/>
    <lineage>
        <taxon>Eukaryota</taxon>
        <taxon>Fungi</taxon>
        <taxon>Dikarya</taxon>
        <taxon>Basidiomycota</taxon>
        <taxon>Agaricomycotina</taxon>
        <taxon>Agaricomycetes</taxon>
        <taxon>Agaricomycetidae</taxon>
        <taxon>Agaricales</taxon>
        <taxon>Agaricineae</taxon>
        <taxon>Psathyrellaceae</taxon>
        <taxon>Candolleomyces</taxon>
    </lineage>
</organism>
<name>A0A4Q2DGA2_9AGAR</name>
<reference evidence="1 2" key="1">
    <citation type="submission" date="2019-01" db="EMBL/GenBank/DDBJ databases">
        <title>Draft genome sequence of Psathyrella aberdarensis IHI B618.</title>
        <authorList>
            <person name="Buettner E."/>
            <person name="Kellner H."/>
        </authorList>
    </citation>
    <scope>NUCLEOTIDE SEQUENCE [LARGE SCALE GENOMIC DNA]</scope>
    <source>
        <strain evidence="1 2">IHI B618</strain>
    </source>
</reference>
<keyword evidence="2" id="KW-1185">Reference proteome</keyword>
<dbReference type="OrthoDB" id="2692435at2759"/>
<gene>
    <name evidence="1" type="ORF">EST38_g8307</name>
</gene>
<dbReference type="Proteomes" id="UP000290288">
    <property type="component" value="Unassembled WGS sequence"/>
</dbReference>
<comment type="caution">
    <text evidence="1">The sequence shown here is derived from an EMBL/GenBank/DDBJ whole genome shotgun (WGS) entry which is preliminary data.</text>
</comment>
<protein>
    <submittedName>
        <fullName evidence="1">Uncharacterized protein</fullName>
    </submittedName>
</protein>